<dbReference type="Pfam" id="PF13087">
    <property type="entry name" value="AAA_12"/>
    <property type="match status" value="1"/>
</dbReference>
<keyword evidence="2" id="KW-0547">Nucleotide-binding</keyword>
<evidence type="ECO:0000259" key="8">
    <source>
        <dbReference type="Pfam" id="PF13087"/>
    </source>
</evidence>
<comment type="caution">
    <text evidence="9">The sequence shown here is derived from an EMBL/GenBank/DDBJ whole genome shotgun (WGS) entry which is preliminary data.</text>
</comment>
<keyword evidence="5 9" id="KW-0067">ATP-binding</keyword>
<keyword evidence="6" id="KW-0175">Coiled coil</keyword>
<dbReference type="RefSeq" id="WP_118260168.1">
    <property type="nucleotide sequence ID" value="NZ_CALBWO010000040.1"/>
</dbReference>
<evidence type="ECO:0000313" key="10">
    <source>
        <dbReference type="Proteomes" id="UP000283589"/>
    </source>
</evidence>
<dbReference type="Pfam" id="PF13086">
    <property type="entry name" value="AAA_11"/>
    <property type="match status" value="1"/>
</dbReference>
<feature type="domain" description="DNA2/NAM7 helicase helicase" evidence="7">
    <location>
        <begin position="718"/>
        <end position="778"/>
    </location>
</feature>
<dbReference type="Gene3D" id="3.40.50.300">
    <property type="entry name" value="P-loop containing nucleotide triphosphate hydrolases"/>
    <property type="match status" value="2"/>
</dbReference>
<dbReference type="EMBL" id="QRZA01000010">
    <property type="protein sequence ID" value="RGV33838.1"/>
    <property type="molecule type" value="Genomic_DNA"/>
</dbReference>
<dbReference type="AlphaFoldDB" id="A0A412X0R1"/>
<dbReference type="InterPro" id="IPR050534">
    <property type="entry name" value="Coronavir_polyprotein_1ab"/>
</dbReference>
<dbReference type="STRING" id="1121130.GCA_000519105_03577"/>
<evidence type="ECO:0000256" key="2">
    <source>
        <dbReference type="ARBA" id="ARBA00022741"/>
    </source>
</evidence>
<dbReference type="PANTHER" id="PTHR43788:SF8">
    <property type="entry name" value="DNA-BINDING PROTEIN SMUBP-2"/>
    <property type="match status" value="1"/>
</dbReference>
<comment type="similarity">
    <text evidence="1">Belongs to the DNA2/NAM7 helicase family.</text>
</comment>
<evidence type="ECO:0000256" key="1">
    <source>
        <dbReference type="ARBA" id="ARBA00007913"/>
    </source>
</evidence>
<protein>
    <submittedName>
        <fullName evidence="9">ATP-binding protein</fullName>
    </submittedName>
</protein>
<dbReference type="GO" id="GO:0005524">
    <property type="term" value="F:ATP binding"/>
    <property type="evidence" value="ECO:0007669"/>
    <property type="project" value="UniProtKB-KW"/>
</dbReference>
<name>A0A412X0R1_9BACT</name>
<dbReference type="Proteomes" id="UP000283589">
    <property type="component" value="Unassembled WGS sequence"/>
</dbReference>
<dbReference type="SUPFAM" id="SSF52540">
    <property type="entry name" value="P-loop containing nucleoside triphosphate hydrolases"/>
    <property type="match status" value="2"/>
</dbReference>
<feature type="coiled-coil region" evidence="6">
    <location>
        <begin position="458"/>
        <end position="540"/>
    </location>
</feature>
<dbReference type="InterPro" id="IPR027417">
    <property type="entry name" value="P-loop_NTPase"/>
</dbReference>
<dbReference type="InterPro" id="IPR041679">
    <property type="entry name" value="DNA2/NAM7-like_C"/>
</dbReference>
<dbReference type="GO" id="GO:0016787">
    <property type="term" value="F:hydrolase activity"/>
    <property type="evidence" value="ECO:0007669"/>
    <property type="project" value="UniProtKB-KW"/>
</dbReference>
<dbReference type="GO" id="GO:0043139">
    <property type="term" value="F:5'-3' DNA helicase activity"/>
    <property type="evidence" value="ECO:0007669"/>
    <property type="project" value="TreeGrafter"/>
</dbReference>
<dbReference type="InterPro" id="IPR041677">
    <property type="entry name" value="DNA2/NAM7_AAA_11"/>
</dbReference>
<evidence type="ECO:0000259" key="7">
    <source>
        <dbReference type="Pfam" id="PF13086"/>
    </source>
</evidence>
<evidence type="ECO:0000256" key="5">
    <source>
        <dbReference type="ARBA" id="ARBA00022840"/>
    </source>
</evidence>
<evidence type="ECO:0000256" key="4">
    <source>
        <dbReference type="ARBA" id="ARBA00022806"/>
    </source>
</evidence>
<dbReference type="PANTHER" id="PTHR43788">
    <property type="entry name" value="DNA2/NAM7 HELICASE FAMILY MEMBER"/>
    <property type="match status" value="1"/>
</dbReference>
<reference evidence="9 10" key="1">
    <citation type="submission" date="2018-08" db="EMBL/GenBank/DDBJ databases">
        <title>A genome reference for cultivated species of the human gut microbiota.</title>
        <authorList>
            <person name="Zou Y."/>
            <person name="Xue W."/>
            <person name="Luo G."/>
        </authorList>
    </citation>
    <scope>NUCLEOTIDE SEQUENCE [LARGE SCALE GENOMIC DNA]</scope>
    <source>
        <strain evidence="9 10">AF14-49</strain>
    </source>
</reference>
<proteinExistence type="inferred from homology"/>
<evidence type="ECO:0000313" key="9">
    <source>
        <dbReference type="EMBL" id="RGV33838.1"/>
    </source>
</evidence>
<evidence type="ECO:0000256" key="3">
    <source>
        <dbReference type="ARBA" id="ARBA00022801"/>
    </source>
</evidence>
<evidence type="ECO:0000256" key="6">
    <source>
        <dbReference type="SAM" id="Coils"/>
    </source>
</evidence>
<keyword evidence="4" id="KW-0347">Helicase</keyword>
<feature type="domain" description="DNA2/NAM7 helicase-like C-terminal" evidence="8">
    <location>
        <begin position="885"/>
        <end position="1003"/>
    </location>
</feature>
<keyword evidence="3" id="KW-0378">Hydrolase</keyword>
<sequence length="1024" mass="118187">MADWQTLLSCWHKLEHYTPAELPKDKSIKQLQEKLPWNLPLTAKDEKKTIVYTIYFDVHPLSMALEFVREYFRDESLVVEVNKSLMYYASLKLNEQGRYIQNSLGISTFPWALHQLEEGKLQSDSWSESFQMMCTNLLEHLEQNQNELEDDFISYLSEVQTLDNLREIQSIIRKRLGWKTDLVGNICMKADEVYKSAVKEDDSSNSDLLNSFFISDIERVISAFQSKNVGKSVQDYIRGCLNESFKHEDLRENPEIIKSCLVPNNYPEGCWPSKYKASLMQQFAVNMIYEKLVEKEEEGVFSVNGPPGTGKTTLLRDVIASILVKRAKALVQYEEPADAFRKIGQVAISDEYTPFIYEPDNAICGAGMVIASSNNGAVENISKELPLKKEVEPYADSIDYFRTVSETCLDKEYWGVIAATLGNKENRRVLVNRIWSRFEQEESNVTLADYLGNNKISNEEWQEARRVFREKLQAVQVEKERLNRYVKDNEACEEKREKYLSLEIKLQEAQKRRNDLVNQKEKLEKEKLFLEERMRELTFRWEIVKQNRPGFWKSLRKGVRKQYRETLNEMLKALDEVTGGKQKCEKEILSCEDQIALLKKVDVEYENCRMELLQLDEKIGIAREELNAAYADRDFWENIESHATQEACPWYSDRLKELQSELFVAAMHVNEMFILRANAKSSRIKTTLDGFFQYLKGGTLVSSEEIEAMWKTFWLVIPVVSTTFASVSRMFADFGQGSIPWLFIDEAGQAVPQAALGAIWRARRVVVVGDPFQIEPVVTIPEVIINHMNDYFNLDRSQVHPSLSVQSMADRVNQYGWVSNDTWIGVPLRVHRRCLDPMFSIANKIAYQGMMYNSTITKEPEIRLQTRFLHVTGRVDGRHYVPEQGELVLKLLLDEILGSDKLPDVFVISPFAEIPHKLKVKLQKSLQEILEPDKENSNILHDWLKSHVGTVHTFQGKQASGVILCLGLDDQSKGAASWASSKPNLLNVALTRAKHRFVAIGDKDIWLKQPYFSELRLLDVCEEM</sequence>
<accession>A0A412X0R1</accession>
<organism evidence="9 10">
    <name type="scientific">Butyricimonas virosa</name>
    <dbReference type="NCBI Taxonomy" id="544645"/>
    <lineage>
        <taxon>Bacteria</taxon>
        <taxon>Pseudomonadati</taxon>
        <taxon>Bacteroidota</taxon>
        <taxon>Bacteroidia</taxon>
        <taxon>Bacteroidales</taxon>
        <taxon>Odoribacteraceae</taxon>
        <taxon>Butyricimonas</taxon>
    </lineage>
</organism>
<gene>
    <name evidence="9" type="ORF">DWW18_09300</name>
</gene>